<reference evidence="1" key="1">
    <citation type="submission" date="2020-05" db="EMBL/GenBank/DDBJ databases">
        <authorList>
            <person name="Chiriac C."/>
            <person name="Salcher M."/>
            <person name="Ghai R."/>
            <person name="Kavagutti S V."/>
        </authorList>
    </citation>
    <scope>NUCLEOTIDE SEQUENCE</scope>
</reference>
<dbReference type="EMBL" id="CAEZYQ010000048">
    <property type="protein sequence ID" value="CAB4771171.1"/>
    <property type="molecule type" value="Genomic_DNA"/>
</dbReference>
<protein>
    <submittedName>
        <fullName evidence="1">Unannotated protein</fullName>
    </submittedName>
</protein>
<proteinExistence type="predicted"/>
<accession>A0A6J6VFK6</accession>
<name>A0A6J6VFK6_9ZZZZ</name>
<organism evidence="1">
    <name type="scientific">freshwater metagenome</name>
    <dbReference type="NCBI Taxonomy" id="449393"/>
    <lineage>
        <taxon>unclassified sequences</taxon>
        <taxon>metagenomes</taxon>
        <taxon>ecological metagenomes</taxon>
    </lineage>
</organism>
<sequence length="57" mass="5951">MATDRPYVLGTTRARTRLATYGAGRASMAALVAVLLGRQRAPGQLPVPVTGVPRQGC</sequence>
<evidence type="ECO:0000313" key="1">
    <source>
        <dbReference type="EMBL" id="CAB4771171.1"/>
    </source>
</evidence>
<gene>
    <name evidence="1" type="ORF">UFOPK2761_03400</name>
</gene>
<dbReference type="AlphaFoldDB" id="A0A6J6VFK6"/>